<dbReference type="EMBL" id="VJWX01000310">
    <property type="protein sequence ID" value="TVT36610.1"/>
    <property type="molecule type" value="Genomic_DNA"/>
</dbReference>
<gene>
    <name evidence="3" type="ORF">FNH05_25405</name>
</gene>
<keyword evidence="2" id="KW-0732">Signal</keyword>
<sequence>MCTVGTSSRCRGGVRVRPRTVVFLLLCAGLCAGLASCGRPVVAPGTSGVSRQATSTESDRQNAITQWANDYCVAVGSLVDELANLPAIDPSSPRRAVETSGALLGTMIGGLDKAVDGLRALSPGPVPGADQARDTMVERFTGVRADAAAAKQRLDRARGAASIPPGILRDARGPLDEVAAIDPLSGFASVPELSAGAQRAPVCRQLTERETAPQTPATR</sequence>
<feature type="region of interest" description="Disordered" evidence="1">
    <location>
        <begin position="198"/>
        <end position="219"/>
    </location>
</feature>
<evidence type="ECO:0000256" key="2">
    <source>
        <dbReference type="SAM" id="SignalP"/>
    </source>
</evidence>
<feature type="chain" id="PRO_5039677943" description="Lipoprotein" evidence="2">
    <location>
        <begin position="38"/>
        <end position="219"/>
    </location>
</feature>
<evidence type="ECO:0008006" key="5">
    <source>
        <dbReference type="Google" id="ProtNLM"/>
    </source>
</evidence>
<dbReference type="Proteomes" id="UP000320011">
    <property type="component" value="Unassembled WGS sequence"/>
</dbReference>
<reference evidence="3 4" key="1">
    <citation type="submission" date="2019-07" db="EMBL/GenBank/DDBJ databases">
        <authorList>
            <person name="Duangmal K."/>
            <person name="Teo W.F.A."/>
        </authorList>
    </citation>
    <scope>NUCLEOTIDE SEQUENCE [LARGE SCALE GENOMIC DNA]</scope>
    <source>
        <strain evidence="3 4">TBRC 6029</strain>
    </source>
</reference>
<reference evidence="3 4" key="2">
    <citation type="submission" date="2019-08" db="EMBL/GenBank/DDBJ databases">
        <title>Amycolatopsis acidicola sp. nov., isolated from peat swamp forest soil.</title>
        <authorList>
            <person name="Srisuk N."/>
        </authorList>
    </citation>
    <scope>NUCLEOTIDE SEQUENCE [LARGE SCALE GENOMIC DNA]</scope>
    <source>
        <strain evidence="3 4">TBRC 6029</strain>
    </source>
</reference>
<evidence type="ECO:0000313" key="3">
    <source>
        <dbReference type="EMBL" id="TVT36610.1"/>
    </source>
</evidence>
<dbReference type="OrthoDB" id="3637233at2"/>
<protein>
    <recommendedName>
        <fullName evidence="5">Lipoprotein</fullName>
    </recommendedName>
</protein>
<comment type="caution">
    <text evidence="3">The sequence shown here is derived from an EMBL/GenBank/DDBJ whole genome shotgun (WGS) entry which is preliminary data.</text>
</comment>
<organism evidence="3 4">
    <name type="scientific">Amycolatopsis rhizosphaerae</name>
    <dbReference type="NCBI Taxonomy" id="2053003"/>
    <lineage>
        <taxon>Bacteria</taxon>
        <taxon>Bacillati</taxon>
        <taxon>Actinomycetota</taxon>
        <taxon>Actinomycetes</taxon>
        <taxon>Pseudonocardiales</taxon>
        <taxon>Pseudonocardiaceae</taxon>
        <taxon>Amycolatopsis</taxon>
    </lineage>
</organism>
<feature type="signal peptide" evidence="2">
    <location>
        <begin position="1"/>
        <end position="37"/>
    </location>
</feature>
<accession>A0A558BJA6</accession>
<proteinExistence type="predicted"/>
<evidence type="ECO:0000313" key="4">
    <source>
        <dbReference type="Proteomes" id="UP000320011"/>
    </source>
</evidence>
<evidence type="ECO:0000256" key="1">
    <source>
        <dbReference type="SAM" id="MobiDB-lite"/>
    </source>
</evidence>
<dbReference type="AlphaFoldDB" id="A0A558BJA6"/>
<name>A0A558BJA6_9PSEU</name>
<keyword evidence="4" id="KW-1185">Reference proteome</keyword>